<dbReference type="InterPro" id="IPR029052">
    <property type="entry name" value="Metallo-depent_PP-like"/>
</dbReference>
<keyword evidence="1" id="KW-1003">Cell membrane</keyword>
<feature type="compositionally biased region" description="Basic residues" evidence="6">
    <location>
        <begin position="1"/>
        <end position="11"/>
    </location>
</feature>
<evidence type="ECO:0000256" key="6">
    <source>
        <dbReference type="SAM" id="MobiDB-lite"/>
    </source>
</evidence>
<accession>A0A411PLZ4</accession>
<dbReference type="GO" id="GO:0016020">
    <property type="term" value="C:membrane"/>
    <property type="evidence" value="ECO:0007669"/>
    <property type="project" value="GOC"/>
</dbReference>
<reference evidence="8 9" key="1">
    <citation type="submission" date="2019-02" db="EMBL/GenBank/DDBJ databases">
        <title>Shewanella sp. D4-2 isolated from Dokdo Island.</title>
        <authorList>
            <person name="Baek K."/>
        </authorList>
    </citation>
    <scope>NUCLEOTIDE SEQUENCE [LARGE SCALE GENOMIC DNA]</scope>
    <source>
        <strain evidence="8 9">D4-2</strain>
    </source>
</reference>
<dbReference type="Gene3D" id="3.60.21.10">
    <property type="match status" value="1"/>
</dbReference>
<dbReference type="SUPFAM" id="SSF56300">
    <property type="entry name" value="Metallo-dependent phosphatases"/>
    <property type="match status" value="1"/>
</dbReference>
<keyword evidence="3" id="KW-0479">Metal-binding</keyword>
<proteinExistence type="predicted"/>
<feature type="region of interest" description="Disordered" evidence="6">
    <location>
        <begin position="1"/>
        <end position="40"/>
    </location>
</feature>
<keyword evidence="9" id="KW-1185">Reference proteome</keyword>
<dbReference type="EMBL" id="CP036200">
    <property type="protein sequence ID" value="QBF84542.1"/>
    <property type="molecule type" value="Genomic_DNA"/>
</dbReference>
<keyword evidence="4" id="KW-0472">Membrane</keyword>
<feature type="compositionally biased region" description="Polar residues" evidence="6">
    <location>
        <begin position="12"/>
        <end position="40"/>
    </location>
</feature>
<dbReference type="KEGG" id="smai:EXU30_19115"/>
<evidence type="ECO:0000256" key="5">
    <source>
        <dbReference type="ARBA" id="ARBA00023211"/>
    </source>
</evidence>
<dbReference type="AlphaFoldDB" id="A0A411PLZ4"/>
<dbReference type="CDD" id="cd07398">
    <property type="entry name" value="MPP_YbbF-LpxH"/>
    <property type="match status" value="1"/>
</dbReference>
<dbReference type="GO" id="GO:0046872">
    <property type="term" value="F:metal ion binding"/>
    <property type="evidence" value="ECO:0007669"/>
    <property type="project" value="UniProtKB-KW"/>
</dbReference>
<dbReference type="InterPro" id="IPR043461">
    <property type="entry name" value="LpxH-like"/>
</dbReference>
<keyword evidence="5" id="KW-0464">Manganese</keyword>
<evidence type="ECO:0000256" key="2">
    <source>
        <dbReference type="ARBA" id="ARBA00022519"/>
    </source>
</evidence>
<gene>
    <name evidence="8" type="ORF">EXU30_19115</name>
</gene>
<dbReference type="RefSeq" id="WP_130602757.1">
    <property type="nucleotide sequence ID" value="NZ_CP036200.1"/>
</dbReference>
<dbReference type="OrthoDB" id="9802481at2"/>
<keyword evidence="2" id="KW-0997">Cell inner membrane</keyword>
<dbReference type="InterPro" id="IPR004843">
    <property type="entry name" value="Calcineurin-like_PHP"/>
</dbReference>
<dbReference type="PANTHER" id="PTHR34990:SF2">
    <property type="entry name" value="BLL8164 PROTEIN"/>
    <property type="match status" value="1"/>
</dbReference>
<protein>
    <submittedName>
        <fullName evidence="8">UDP-2,3-diacylglucosamine diphosphatase</fullName>
    </submittedName>
</protein>
<evidence type="ECO:0000313" key="9">
    <source>
        <dbReference type="Proteomes" id="UP000291106"/>
    </source>
</evidence>
<feature type="domain" description="Calcineurin-like phosphoesterase" evidence="7">
    <location>
        <begin position="50"/>
        <end position="249"/>
    </location>
</feature>
<evidence type="ECO:0000259" key="7">
    <source>
        <dbReference type="Pfam" id="PF00149"/>
    </source>
</evidence>
<name>A0A411PLZ4_9GAMM</name>
<evidence type="ECO:0000313" key="8">
    <source>
        <dbReference type="EMBL" id="QBF84542.1"/>
    </source>
</evidence>
<organism evidence="8 9">
    <name type="scientific">Shewanella maritima</name>
    <dbReference type="NCBI Taxonomy" id="2520507"/>
    <lineage>
        <taxon>Bacteria</taxon>
        <taxon>Pseudomonadati</taxon>
        <taxon>Pseudomonadota</taxon>
        <taxon>Gammaproteobacteria</taxon>
        <taxon>Alteromonadales</taxon>
        <taxon>Shewanellaceae</taxon>
        <taxon>Shewanella</taxon>
    </lineage>
</organism>
<evidence type="ECO:0000256" key="3">
    <source>
        <dbReference type="ARBA" id="ARBA00022723"/>
    </source>
</evidence>
<sequence>MNQVKRQHNSHHQSISQPNSISQREQTSVSHLPSSTQSKNSCKSNQYHALWISDVHLGTPDCKAEFLLQLLEQAQCDYLYLVGDIVDIWALKRRVYWPEPHQRVLQKIMQIAADTDTQVFYIPGNHDEAFKAYSDSYFRGITIKQEHMHVSKQGKRCLLIHGDQFDSEVGIHPFYAKLGDRLYDVLLWLNRGLHKARSLFGYSYWSLAGYVKQRVSKAQAAINQFKTAALAYGRKQGADLVVCGHIHQPELSHNLINDRAIIYANDGDWVENCTVIAECPSGDFHLLKWEEKLSGLKPLSSIMFSISQSNEIEPTKPQQGDRHVA</sequence>
<dbReference type="Pfam" id="PF00149">
    <property type="entry name" value="Metallophos"/>
    <property type="match status" value="1"/>
</dbReference>
<evidence type="ECO:0000256" key="1">
    <source>
        <dbReference type="ARBA" id="ARBA00022475"/>
    </source>
</evidence>
<dbReference type="Proteomes" id="UP000291106">
    <property type="component" value="Chromosome"/>
</dbReference>
<dbReference type="GO" id="GO:0008758">
    <property type="term" value="F:UDP-2,3-diacylglucosamine hydrolase activity"/>
    <property type="evidence" value="ECO:0007669"/>
    <property type="project" value="TreeGrafter"/>
</dbReference>
<dbReference type="PANTHER" id="PTHR34990">
    <property type="entry name" value="UDP-2,3-DIACYLGLUCOSAMINE HYDROLASE-RELATED"/>
    <property type="match status" value="1"/>
</dbReference>
<evidence type="ECO:0000256" key="4">
    <source>
        <dbReference type="ARBA" id="ARBA00023136"/>
    </source>
</evidence>
<dbReference type="GO" id="GO:0009245">
    <property type="term" value="P:lipid A biosynthetic process"/>
    <property type="evidence" value="ECO:0007669"/>
    <property type="project" value="TreeGrafter"/>
</dbReference>